<evidence type="ECO:0000256" key="1">
    <source>
        <dbReference type="SAM" id="MobiDB-lite"/>
    </source>
</evidence>
<dbReference type="EMBL" id="JALJOT010000004">
    <property type="protein sequence ID" value="KAK9916047.1"/>
    <property type="molecule type" value="Genomic_DNA"/>
</dbReference>
<dbReference type="PANTHER" id="PTHR14614:SF132">
    <property type="entry name" value="PROTEIN-LYSINE METHYLTRANSFERASE C42C1.13"/>
    <property type="match status" value="1"/>
</dbReference>
<feature type="region of interest" description="Disordered" evidence="1">
    <location>
        <begin position="36"/>
        <end position="60"/>
    </location>
</feature>
<dbReference type="InterPro" id="IPR019410">
    <property type="entry name" value="Methyltransf_16"/>
</dbReference>
<accession>A0ABR2YWN2</accession>
<evidence type="ECO:0000313" key="3">
    <source>
        <dbReference type="Proteomes" id="UP001491310"/>
    </source>
</evidence>
<sequence length="247" mass="27079">MALIPFRVSGAAADQTLEHRLFQIGGHTIRVRQNPVGSGAHHHIRAQQDRQSAADGSTGESKEALENVGLVVWQSAFVLAEFLMAHSPMGAWHDVRAVDLGTGTGVVGLVLALAGADVTLTDLPHVTWLARENVAANCDSPLIRAQVTDYAWGDNVAALPACPDLITGADILYQAEHFPALLQTLKQLAAPHTLIYLSYRLRGRGEDRFEHMLEEEDFAVMRIPEHALHEEYRDGQYHVLRVCKRGG</sequence>
<dbReference type="Gene3D" id="3.40.50.150">
    <property type="entry name" value="Vaccinia Virus protein VP39"/>
    <property type="match status" value="1"/>
</dbReference>
<reference evidence="2 3" key="1">
    <citation type="journal article" date="2024" name="Nat. Commun.">
        <title>Phylogenomics reveals the evolutionary origins of lichenization in chlorophyte algae.</title>
        <authorList>
            <person name="Puginier C."/>
            <person name="Libourel C."/>
            <person name="Otte J."/>
            <person name="Skaloud P."/>
            <person name="Haon M."/>
            <person name="Grisel S."/>
            <person name="Petersen M."/>
            <person name="Berrin J.G."/>
            <person name="Delaux P.M."/>
            <person name="Dal Grande F."/>
            <person name="Keller J."/>
        </authorList>
    </citation>
    <scope>NUCLEOTIDE SEQUENCE [LARGE SCALE GENOMIC DNA]</scope>
    <source>
        <strain evidence="2 3">SAG 216-7</strain>
    </source>
</reference>
<protein>
    <recommendedName>
        <fullName evidence="4">S-adenosyl-L-methionine-dependent methyltransferase</fullName>
    </recommendedName>
</protein>
<dbReference type="Proteomes" id="UP001491310">
    <property type="component" value="Unassembled WGS sequence"/>
</dbReference>
<dbReference type="Pfam" id="PF10294">
    <property type="entry name" value="Methyltransf_16"/>
    <property type="match status" value="1"/>
</dbReference>
<proteinExistence type="predicted"/>
<organism evidence="2 3">
    <name type="scientific">Coccomyxa subellipsoidea</name>
    <dbReference type="NCBI Taxonomy" id="248742"/>
    <lineage>
        <taxon>Eukaryota</taxon>
        <taxon>Viridiplantae</taxon>
        <taxon>Chlorophyta</taxon>
        <taxon>core chlorophytes</taxon>
        <taxon>Trebouxiophyceae</taxon>
        <taxon>Trebouxiophyceae incertae sedis</taxon>
        <taxon>Coccomyxaceae</taxon>
        <taxon>Coccomyxa</taxon>
    </lineage>
</organism>
<comment type="caution">
    <text evidence="2">The sequence shown here is derived from an EMBL/GenBank/DDBJ whole genome shotgun (WGS) entry which is preliminary data.</text>
</comment>
<gene>
    <name evidence="2" type="ORF">WJX75_007777</name>
</gene>
<keyword evidence="3" id="KW-1185">Reference proteome</keyword>
<dbReference type="InterPro" id="IPR029063">
    <property type="entry name" value="SAM-dependent_MTases_sf"/>
</dbReference>
<feature type="compositionally biased region" description="Polar residues" evidence="1">
    <location>
        <begin position="49"/>
        <end position="59"/>
    </location>
</feature>
<dbReference type="PANTHER" id="PTHR14614">
    <property type="entry name" value="HEPATOCELLULAR CARCINOMA-ASSOCIATED ANTIGEN"/>
    <property type="match status" value="1"/>
</dbReference>
<dbReference type="SUPFAM" id="SSF53335">
    <property type="entry name" value="S-adenosyl-L-methionine-dependent methyltransferases"/>
    <property type="match status" value="1"/>
</dbReference>
<evidence type="ECO:0000313" key="2">
    <source>
        <dbReference type="EMBL" id="KAK9916047.1"/>
    </source>
</evidence>
<evidence type="ECO:0008006" key="4">
    <source>
        <dbReference type="Google" id="ProtNLM"/>
    </source>
</evidence>
<name>A0ABR2YWN2_9CHLO</name>